<gene>
    <name evidence="3" type="ORF">A2786_03340</name>
</gene>
<evidence type="ECO:0000256" key="1">
    <source>
        <dbReference type="RuleBase" id="RU003513"/>
    </source>
</evidence>
<dbReference type="NCBIfam" id="TIGR00236">
    <property type="entry name" value="wecB"/>
    <property type="match status" value="1"/>
</dbReference>
<dbReference type="CDD" id="cd03786">
    <property type="entry name" value="GTB_UDP-GlcNAc_2-Epimerase"/>
    <property type="match status" value="1"/>
</dbReference>
<comment type="caution">
    <text evidence="3">The sequence shown here is derived from an EMBL/GenBank/DDBJ whole genome shotgun (WGS) entry which is preliminary data.</text>
</comment>
<name>A0A1G1VSX2_9BACT</name>
<protein>
    <submittedName>
        <fullName evidence="3">UDP-N-acetylglucosamine 2-epimerase</fullName>
    </submittedName>
</protein>
<evidence type="ECO:0000259" key="2">
    <source>
        <dbReference type="Pfam" id="PF02350"/>
    </source>
</evidence>
<evidence type="ECO:0000313" key="3">
    <source>
        <dbReference type="EMBL" id="OGY18505.1"/>
    </source>
</evidence>
<dbReference type="Gene3D" id="3.40.50.2000">
    <property type="entry name" value="Glycogen Phosphorylase B"/>
    <property type="match status" value="2"/>
</dbReference>
<reference evidence="3 4" key="1">
    <citation type="journal article" date="2016" name="Nat. Commun.">
        <title>Thousands of microbial genomes shed light on interconnected biogeochemical processes in an aquifer system.</title>
        <authorList>
            <person name="Anantharaman K."/>
            <person name="Brown C.T."/>
            <person name="Hug L.A."/>
            <person name="Sharon I."/>
            <person name="Castelle C.J."/>
            <person name="Probst A.J."/>
            <person name="Thomas B.C."/>
            <person name="Singh A."/>
            <person name="Wilkins M.J."/>
            <person name="Karaoz U."/>
            <person name="Brodie E.L."/>
            <person name="Williams K.H."/>
            <person name="Hubbard S.S."/>
            <person name="Banfield J.F."/>
        </authorList>
    </citation>
    <scope>NUCLEOTIDE SEQUENCE [LARGE SCALE GENOMIC DNA]</scope>
</reference>
<sequence length="374" mass="42418">MPPASKEQYRILSVVGTRPNFIKISPLLREMHRFPGIQPLLVHTGQHYDRELSQQYFSDMHLPPPDFELAVREKTNSLQVAKIIQRLEPVCHKVKPHLLLVVGDVNSTLAGSLVGTYLGVPIAHVEAGLRSFDRTMPEETNRVVTDRLSTFLFTTEKSASVNLLGEGVPRERIFFVGNVMIDTLCSHLPQILQSTVLRRLGLKKKRYAVLTLHRPSNVDDRRQLELLMRTFDQLSKKLPLVFPIHPRTRDNLVKFRLSELLANIRVVDSLAYSDFLFLIQNAKLVLTDSGGIQEETTYLKVPCLTIRENTERPVTVQLGTNRIVGTTPTSISRVFSAVLRGPVKRGKIPPLWDGKTASRIVKILLHHYNRAIRP</sequence>
<comment type="similarity">
    <text evidence="1">Belongs to the UDP-N-acetylglucosamine 2-epimerase family.</text>
</comment>
<keyword evidence="1" id="KW-0413">Isomerase</keyword>
<dbReference type="InterPro" id="IPR029767">
    <property type="entry name" value="WecB-like"/>
</dbReference>
<dbReference type="SUPFAM" id="SSF53756">
    <property type="entry name" value="UDP-Glycosyltransferase/glycogen phosphorylase"/>
    <property type="match status" value="1"/>
</dbReference>
<organism evidence="3 4">
    <name type="scientific">Candidatus Chisholmbacteria bacterium RIFCSPHIGHO2_01_FULL_52_32</name>
    <dbReference type="NCBI Taxonomy" id="1797591"/>
    <lineage>
        <taxon>Bacteria</taxon>
        <taxon>Candidatus Chisholmiibacteriota</taxon>
    </lineage>
</organism>
<feature type="domain" description="UDP-N-acetylglucosamine 2-epimerase" evidence="2">
    <location>
        <begin position="30"/>
        <end position="364"/>
    </location>
</feature>
<dbReference type="Proteomes" id="UP000179233">
    <property type="component" value="Unassembled WGS sequence"/>
</dbReference>
<proteinExistence type="inferred from homology"/>
<dbReference type="InterPro" id="IPR003331">
    <property type="entry name" value="UDP_GlcNAc_Epimerase_2_dom"/>
</dbReference>
<dbReference type="AlphaFoldDB" id="A0A1G1VSX2"/>
<evidence type="ECO:0000313" key="4">
    <source>
        <dbReference type="Proteomes" id="UP000179233"/>
    </source>
</evidence>
<dbReference type="Pfam" id="PF02350">
    <property type="entry name" value="Epimerase_2"/>
    <property type="match status" value="1"/>
</dbReference>
<dbReference type="EMBL" id="MHCJ01000003">
    <property type="protein sequence ID" value="OGY18505.1"/>
    <property type="molecule type" value="Genomic_DNA"/>
</dbReference>
<dbReference type="PANTHER" id="PTHR43174:SF1">
    <property type="entry name" value="UDP-N-ACETYLGLUCOSAMINE 2-EPIMERASE"/>
    <property type="match status" value="1"/>
</dbReference>
<dbReference type="GO" id="GO:0016853">
    <property type="term" value="F:isomerase activity"/>
    <property type="evidence" value="ECO:0007669"/>
    <property type="project" value="UniProtKB-KW"/>
</dbReference>
<dbReference type="PANTHER" id="PTHR43174">
    <property type="entry name" value="UDP-N-ACETYLGLUCOSAMINE 2-EPIMERASE"/>
    <property type="match status" value="1"/>
</dbReference>
<accession>A0A1G1VSX2</accession>